<sequence length="70" mass="7786">MTSMMNKIKIVSASELSKVIDAPRSNRGLYLSLESDGTDIVLVACDNSTGDAWVEEFYSTKDAVRWLERA</sequence>
<proteinExistence type="predicted"/>
<organism evidence="1">
    <name type="scientific">Siphoviridae sp. ct96x5</name>
    <dbReference type="NCBI Taxonomy" id="2825367"/>
    <lineage>
        <taxon>Viruses</taxon>
        <taxon>Duplodnaviria</taxon>
        <taxon>Heunggongvirae</taxon>
        <taxon>Uroviricota</taxon>
        <taxon>Caudoviricetes</taxon>
    </lineage>
</organism>
<evidence type="ECO:0000313" key="1">
    <source>
        <dbReference type="EMBL" id="DAE09449.1"/>
    </source>
</evidence>
<reference evidence="1" key="1">
    <citation type="journal article" date="2021" name="Proc. Natl. Acad. Sci. U.S.A.">
        <title>A Catalog of Tens of Thousands of Viruses from Human Metagenomes Reveals Hidden Associations with Chronic Diseases.</title>
        <authorList>
            <person name="Tisza M.J."/>
            <person name="Buck C.B."/>
        </authorList>
    </citation>
    <scope>NUCLEOTIDE SEQUENCE</scope>
    <source>
        <strain evidence="1">Ct96x5</strain>
    </source>
</reference>
<accession>A0A8S5PSL8</accession>
<name>A0A8S5PSL8_9CAUD</name>
<protein>
    <submittedName>
        <fullName evidence="1">Uncharacterized protein</fullName>
    </submittedName>
</protein>
<dbReference type="EMBL" id="BK015488">
    <property type="protein sequence ID" value="DAE09449.1"/>
    <property type="molecule type" value="Genomic_DNA"/>
</dbReference>